<dbReference type="PROSITE" id="PS00108">
    <property type="entry name" value="PROTEIN_KINASE_ST"/>
    <property type="match status" value="1"/>
</dbReference>
<dbReference type="EMBL" id="JBHSIT010000004">
    <property type="protein sequence ID" value="MFC4908758.1"/>
    <property type="molecule type" value="Genomic_DNA"/>
</dbReference>
<feature type="transmembrane region" description="Helical" evidence="6">
    <location>
        <begin position="332"/>
        <end position="352"/>
    </location>
</feature>
<keyword evidence="6" id="KW-1133">Transmembrane helix</keyword>
<evidence type="ECO:0000256" key="4">
    <source>
        <dbReference type="ARBA" id="ARBA00022840"/>
    </source>
</evidence>
<dbReference type="GO" id="GO:0004674">
    <property type="term" value="F:protein serine/threonine kinase activity"/>
    <property type="evidence" value="ECO:0007669"/>
    <property type="project" value="UniProtKB-EC"/>
</dbReference>
<comment type="caution">
    <text evidence="8">The sequence shown here is derived from an EMBL/GenBank/DDBJ whole genome shotgun (WGS) entry which is preliminary data.</text>
</comment>
<evidence type="ECO:0000256" key="5">
    <source>
        <dbReference type="SAM" id="MobiDB-lite"/>
    </source>
</evidence>
<evidence type="ECO:0000313" key="9">
    <source>
        <dbReference type="Proteomes" id="UP001595872"/>
    </source>
</evidence>
<keyword evidence="2" id="KW-0547">Nucleotide-binding</keyword>
<dbReference type="PROSITE" id="PS50011">
    <property type="entry name" value="PROTEIN_KINASE_DOM"/>
    <property type="match status" value="1"/>
</dbReference>
<keyword evidence="1 8" id="KW-0808">Transferase</keyword>
<keyword evidence="6" id="KW-0812">Transmembrane</keyword>
<keyword evidence="4" id="KW-0067">ATP-binding</keyword>
<evidence type="ECO:0000259" key="7">
    <source>
        <dbReference type="PROSITE" id="PS50011"/>
    </source>
</evidence>
<feature type="region of interest" description="Disordered" evidence="5">
    <location>
        <begin position="366"/>
        <end position="393"/>
    </location>
</feature>
<dbReference type="InterPro" id="IPR008271">
    <property type="entry name" value="Ser/Thr_kinase_AS"/>
</dbReference>
<feature type="compositionally biased region" description="Low complexity" evidence="5">
    <location>
        <begin position="370"/>
        <end position="388"/>
    </location>
</feature>
<evidence type="ECO:0000256" key="1">
    <source>
        <dbReference type="ARBA" id="ARBA00022679"/>
    </source>
</evidence>
<feature type="domain" description="Protein kinase" evidence="7">
    <location>
        <begin position="26"/>
        <end position="277"/>
    </location>
</feature>
<keyword evidence="6" id="KW-0472">Membrane</keyword>
<gene>
    <name evidence="8" type="ORF">ACFPCY_15630</name>
</gene>
<accession>A0ABV9TZ31</accession>
<dbReference type="PANTHER" id="PTHR43289">
    <property type="entry name" value="MITOGEN-ACTIVATED PROTEIN KINASE KINASE KINASE 20-RELATED"/>
    <property type="match status" value="1"/>
</dbReference>
<dbReference type="CDD" id="cd14014">
    <property type="entry name" value="STKc_PknB_like"/>
    <property type="match status" value="1"/>
</dbReference>
<name>A0ABV9TZ31_9ACTN</name>
<dbReference type="SMART" id="SM00220">
    <property type="entry name" value="S_TKc"/>
    <property type="match status" value="1"/>
</dbReference>
<dbReference type="Gene3D" id="1.10.510.10">
    <property type="entry name" value="Transferase(Phosphotransferase) domain 1"/>
    <property type="match status" value="1"/>
</dbReference>
<sequence length="604" mass="61765">MSTPSDGAASAALPLRTSDPRTIGGYTLSGRLGSGGQGVVYLGHGEDGSPVAVKLLHSHGDLSAQRAMAKELAAAQRVAAFCTARVLASGVEGDDCYLVTEYVEGPSLLRTVRDSGPLTGTDLDRLAVGTATALVAIHDAAIVHRDLKPANVLLAADGPRVIDFGISRALDAATGLTSDVVGTPAYMAPEQLAGRPGGAAADVFAWADLIVFAATGRPPFGEDSIPAVITRVLHEPPRLDGVPDHLRDVLTACLAKSPDRRPTAATLLRTLLDRTGLASPPAAPPVAADLPPTALARAPRDATLILSEGAAVAAAMGPPPPPLPVAPGFRRAVLALGAALLVAAVIGGAFWVRGLRSHDQAVPIPQGRLAGTAGAGPTAGPTAGTTGTDGEESPQTVLAATLHAMSSARTASFELTNQQSEGEYELRATGDLSFDGSGSTGYRLTLDKGCALAPVGATLIGNTAYSSLYGSPDTFDISPGTSYPGDDGCLAGLAQSRWASTPYNIATLLRLGRDIGQTHGPDGLVLRGSVPTSALTSGNPSAPLFSAYANAPFVVFRIELTADHLPRQVEFHFAMSVGDGARLDAAFTTTYTQWGMAPPVERPS</sequence>
<keyword evidence="9" id="KW-1185">Reference proteome</keyword>
<evidence type="ECO:0000313" key="8">
    <source>
        <dbReference type="EMBL" id="MFC4908758.1"/>
    </source>
</evidence>
<dbReference type="InterPro" id="IPR000719">
    <property type="entry name" value="Prot_kinase_dom"/>
</dbReference>
<dbReference type="PANTHER" id="PTHR43289:SF34">
    <property type="entry name" value="SERINE_THREONINE-PROTEIN KINASE YBDM-RELATED"/>
    <property type="match status" value="1"/>
</dbReference>
<dbReference type="Pfam" id="PF00069">
    <property type="entry name" value="Pkinase"/>
    <property type="match status" value="1"/>
</dbReference>
<proteinExistence type="predicted"/>
<dbReference type="InterPro" id="IPR011009">
    <property type="entry name" value="Kinase-like_dom_sf"/>
</dbReference>
<dbReference type="EC" id="2.7.11.1" evidence="8"/>
<keyword evidence="3 8" id="KW-0418">Kinase</keyword>
<dbReference type="Gene3D" id="3.30.200.20">
    <property type="entry name" value="Phosphorylase Kinase, domain 1"/>
    <property type="match status" value="1"/>
</dbReference>
<evidence type="ECO:0000256" key="6">
    <source>
        <dbReference type="SAM" id="Phobius"/>
    </source>
</evidence>
<reference evidence="9" key="1">
    <citation type="journal article" date="2019" name="Int. J. Syst. Evol. Microbiol.">
        <title>The Global Catalogue of Microorganisms (GCM) 10K type strain sequencing project: providing services to taxonomists for standard genome sequencing and annotation.</title>
        <authorList>
            <consortium name="The Broad Institute Genomics Platform"/>
            <consortium name="The Broad Institute Genome Sequencing Center for Infectious Disease"/>
            <person name="Wu L."/>
            <person name="Ma J."/>
        </authorList>
    </citation>
    <scope>NUCLEOTIDE SEQUENCE [LARGE SCALE GENOMIC DNA]</scope>
    <source>
        <strain evidence="9">KLKA75</strain>
    </source>
</reference>
<dbReference type="Proteomes" id="UP001595872">
    <property type="component" value="Unassembled WGS sequence"/>
</dbReference>
<evidence type="ECO:0000256" key="2">
    <source>
        <dbReference type="ARBA" id="ARBA00022741"/>
    </source>
</evidence>
<protein>
    <submittedName>
        <fullName evidence="8">Serine/threonine-protein kinase</fullName>
        <ecNumber evidence="8">2.7.11.1</ecNumber>
    </submittedName>
</protein>
<dbReference type="RefSeq" id="WP_378255691.1">
    <property type="nucleotide sequence ID" value="NZ_JBHSIT010000004.1"/>
</dbReference>
<evidence type="ECO:0000256" key="3">
    <source>
        <dbReference type="ARBA" id="ARBA00022777"/>
    </source>
</evidence>
<organism evidence="8 9">
    <name type="scientific">Actinomadura gamaensis</name>
    <dbReference type="NCBI Taxonomy" id="1763541"/>
    <lineage>
        <taxon>Bacteria</taxon>
        <taxon>Bacillati</taxon>
        <taxon>Actinomycetota</taxon>
        <taxon>Actinomycetes</taxon>
        <taxon>Streptosporangiales</taxon>
        <taxon>Thermomonosporaceae</taxon>
        <taxon>Actinomadura</taxon>
    </lineage>
</organism>
<dbReference type="SUPFAM" id="SSF56112">
    <property type="entry name" value="Protein kinase-like (PK-like)"/>
    <property type="match status" value="1"/>
</dbReference>